<feature type="compositionally biased region" description="Basic and acidic residues" evidence="1">
    <location>
        <begin position="40"/>
        <end position="49"/>
    </location>
</feature>
<reference evidence="2 3" key="1">
    <citation type="submission" date="2015-01" db="EMBL/GenBank/DDBJ databases">
        <title>The Genome Sequence of Cladophialophora immunda CBS83496.</title>
        <authorList>
            <consortium name="The Broad Institute Genomics Platform"/>
            <person name="Cuomo C."/>
            <person name="de Hoog S."/>
            <person name="Gorbushina A."/>
            <person name="Stielow B."/>
            <person name="Teixiera M."/>
            <person name="Abouelleil A."/>
            <person name="Chapman S.B."/>
            <person name="Priest M."/>
            <person name="Young S.K."/>
            <person name="Wortman J."/>
            <person name="Nusbaum C."/>
            <person name="Birren B."/>
        </authorList>
    </citation>
    <scope>NUCLEOTIDE SEQUENCE [LARGE SCALE GENOMIC DNA]</scope>
    <source>
        <strain evidence="2 3">CBS 83496</strain>
    </source>
</reference>
<dbReference type="EMBL" id="KN847043">
    <property type="protein sequence ID" value="KIW27418.1"/>
    <property type="molecule type" value="Genomic_DNA"/>
</dbReference>
<proteinExistence type="predicted"/>
<dbReference type="VEuPathDB" id="FungiDB:PV07_07156"/>
<evidence type="ECO:0000313" key="3">
    <source>
        <dbReference type="Proteomes" id="UP000054466"/>
    </source>
</evidence>
<evidence type="ECO:0000313" key="2">
    <source>
        <dbReference type="EMBL" id="KIW27418.1"/>
    </source>
</evidence>
<dbReference type="RefSeq" id="XP_016247634.1">
    <property type="nucleotide sequence ID" value="XM_016394215.1"/>
</dbReference>
<dbReference type="Proteomes" id="UP000054466">
    <property type="component" value="Unassembled WGS sequence"/>
</dbReference>
<feature type="region of interest" description="Disordered" evidence="1">
    <location>
        <begin position="34"/>
        <end position="64"/>
    </location>
</feature>
<keyword evidence="3" id="KW-1185">Reference proteome</keyword>
<name>A0A0D2C8K3_9EURO</name>
<gene>
    <name evidence="2" type="ORF">PV07_07156</name>
</gene>
<dbReference type="AlphaFoldDB" id="A0A0D2C8K3"/>
<sequence length="127" mass="13865">MKPAASSLAHVVPPAAVDSTTCMGGIRVLANSRPLIGSHSSDHGKERGIGRNSPSSGQDWNEPLYSISSRSSQNGLEWTVDNYNSHHAIVIQPVRCACHWHPRKRGVRRLPRKHRPCCSIHAGESSL</sequence>
<protein>
    <submittedName>
        <fullName evidence="2">Uncharacterized protein</fullName>
    </submittedName>
</protein>
<dbReference type="GeneID" id="27346350"/>
<organism evidence="2 3">
    <name type="scientific">Cladophialophora immunda</name>
    <dbReference type="NCBI Taxonomy" id="569365"/>
    <lineage>
        <taxon>Eukaryota</taxon>
        <taxon>Fungi</taxon>
        <taxon>Dikarya</taxon>
        <taxon>Ascomycota</taxon>
        <taxon>Pezizomycotina</taxon>
        <taxon>Eurotiomycetes</taxon>
        <taxon>Chaetothyriomycetidae</taxon>
        <taxon>Chaetothyriales</taxon>
        <taxon>Herpotrichiellaceae</taxon>
        <taxon>Cladophialophora</taxon>
    </lineage>
</organism>
<accession>A0A0D2C8K3</accession>
<dbReference type="HOGENOM" id="CLU_1970303_0_0_1"/>
<evidence type="ECO:0000256" key="1">
    <source>
        <dbReference type="SAM" id="MobiDB-lite"/>
    </source>
</evidence>